<reference evidence="7" key="4">
    <citation type="submission" date="2025-09" db="UniProtKB">
        <authorList>
            <consortium name="Ensembl"/>
        </authorList>
    </citation>
    <scope>IDENTIFICATION</scope>
</reference>
<dbReference type="Proteomes" id="UP000008144">
    <property type="component" value="Chromosome 7"/>
</dbReference>
<evidence type="ECO:0000259" key="4">
    <source>
        <dbReference type="Pfam" id="PF01833"/>
    </source>
</evidence>
<dbReference type="OMA" id="EVDIEWR"/>
<keyword evidence="3" id="KW-0472">Membrane</keyword>
<sequence>MVGNWNCNITNVNYDTVTCTPPSEADNGEYNVVVKIGGYEQNVGRLVYNNTSKTPTTMLIAIVIIIVVVLAIVVTALVCIYRRRANRSDEEVKNMQVQMDRMESRVANVCKEAFAELQTDMSELDTVGGGTGIPYLEYRVYLMRVLFPDPLTAEQQHTLLLSDYRTNSVRQGRGRTIGMERFNRLLENKVFMMSLIRCLEQQRGFSMKDKGTVAGLIMVIFQDRLHYATEILEQLLADLIRKNMESRNHPKLLLRRTESVAEKMLTHWFSILLYRFVVECAGEPLFMLCRAIRQQVDKGPVDMYTGEARYSLSEDKLLRQDVEHRTIVKCWLGGNYELDIPDFAVKVLSCDSVSQVKRKILDVAYMNLPYSGRPHPAEVDIEWRQTRGSVTLRDEEPSANNGDNLMQVHTLEYYQISDGSHVSIIPRKHNSLLNHSMMSSTSKTSNHKHNTTDGSNTSLPRYKQTSRSGTPTLMQDGTKFYHLVKPGDQDQREGNDRTNKMVSEIYLTRLLTTKGTIQKYVDDLFETVFSVVQRGHALPLAVKHMFDFLDHQADIHGITDPETVHTWKSNCLPLRFWVNLIKNPEFLYDINKSPIVDCYLSVIAQTFMDSCSTAEHKLGKDSPSNKLLYAKDIPAYKGWVERYYSDISNMPQLNHKDMSAFLAEESFIHQNEFNTSAALTQFFGYVQKYSGELLHILSVDPEAQRQRLFEQLEDVSVSMNGAG</sequence>
<dbReference type="Gene3D" id="1.10.506.10">
    <property type="entry name" value="GTPase Activation - p120gap, domain 1"/>
    <property type="match status" value="2"/>
</dbReference>
<keyword evidence="1" id="KW-0175">Coiled coil</keyword>
<feature type="domain" description="Plexin cytoplasmic RhoGTPase-binding" evidence="6">
    <location>
        <begin position="312"/>
        <end position="423"/>
    </location>
</feature>
<dbReference type="GeneTree" id="ENSGT01150000286928"/>
<dbReference type="InterPro" id="IPR046800">
    <property type="entry name" value="Plexin_RBD"/>
</dbReference>
<dbReference type="InterPro" id="IPR008936">
    <property type="entry name" value="Rho_GTPase_activation_prot"/>
</dbReference>
<feature type="compositionally biased region" description="Polar residues" evidence="2">
    <location>
        <begin position="452"/>
        <end position="474"/>
    </location>
</feature>
<dbReference type="InterPro" id="IPR002909">
    <property type="entry name" value="IPT_dom"/>
</dbReference>
<feature type="transmembrane region" description="Helical" evidence="3">
    <location>
        <begin position="58"/>
        <end position="81"/>
    </location>
</feature>
<reference evidence="7" key="3">
    <citation type="submission" date="2025-08" db="UniProtKB">
        <authorList>
            <consortium name="Ensembl"/>
        </authorList>
    </citation>
    <scope>IDENTIFICATION</scope>
</reference>
<name>F6UDR5_CIOIN</name>
<evidence type="ECO:0000313" key="7">
    <source>
        <dbReference type="Ensembl" id="ENSCINP00000017504.3"/>
    </source>
</evidence>
<dbReference type="Ensembl" id="ENSCINT00000017504.3">
    <property type="protein sequence ID" value="ENSCINP00000017504.3"/>
    <property type="gene ID" value="ENSCING00000008578.3"/>
</dbReference>
<feature type="region of interest" description="Disordered" evidence="2">
    <location>
        <begin position="437"/>
        <end position="474"/>
    </location>
</feature>
<evidence type="ECO:0000259" key="6">
    <source>
        <dbReference type="Pfam" id="PF20170"/>
    </source>
</evidence>
<dbReference type="PANTHER" id="PTHR22625:SF70">
    <property type="entry name" value="PLEXIN A, ISOFORM A"/>
    <property type="match status" value="1"/>
</dbReference>
<feature type="coiled-coil region" evidence="1">
    <location>
        <begin position="85"/>
        <end position="112"/>
    </location>
</feature>
<dbReference type="InterPro" id="IPR013548">
    <property type="entry name" value="Plexin_cytoplasmic_RasGAP_dom"/>
</dbReference>
<dbReference type="GO" id="GO:0017154">
    <property type="term" value="F:semaphorin receptor activity"/>
    <property type="evidence" value="ECO:0007669"/>
    <property type="project" value="InterPro"/>
</dbReference>
<evidence type="ECO:0000259" key="5">
    <source>
        <dbReference type="Pfam" id="PF08337"/>
    </source>
</evidence>
<keyword evidence="8" id="KW-1185">Reference proteome</keyword>
<dbReference type="CDD" id="cd12790">
    <property type="entry name" value="RasGAP_plexin_A"/>
    <property type="match status" value="1"/>
</dbReference>
<keyword evidence="3" id="KW-1133">Transmembrane helix</keyword>
<proteinExistence type="predicted"/>
<feature type="domain" description="IPT/TIG" evidence="4">
    <location>
        <begin position="2"/>
        <end position="41"/>
    </location>
</feature>
<dbReference type="PANTHER" id="PTHR22625">
    <property type="entry name" value="PLEXIN"/>
    <property type="match status" value="1"/>
</dbReference>
<dbReference type="CDD" id="cd00603">
    <property type="entry name" value="IPT_PCSR"/>
    <property type="match status" value="1"/>
</dbReference>
<evidence type="ECO:0000256" key="2">
    <source>
        <dbReference type="SAM" id="MobiDB-lite"/>
    </source>
</evidence>
<dbReference type="FunFam" id="1.10.506.10:FF:000005">
    <property type="entry name" value="Plexin A1"/>
    <property type="match status" value="1"/>
</dbReference>
<protein>
    <recommendedName>
        <fullName evidence="9">Plexin cytoplasmic RasGAP domain-containing protein</fullName>
    </recommendedName>
</protein>
<reference evidence="8" key="1">
    <citation type="journal article" date="2002" name="Science">
        <title>The draft genome of Ciona intestinalis: insights into chordate and vertebrate origins.</title>
        <authorList>
            <person name="Dehal P."/>
            <person name="Satou Y."/>
            <person name="Campbell R.K."/>
            <person name="Chapman J."/>
            <person name="Degnan B."/>
            <person name="De Tomaso A."/>
            <person name="Davidson B."/>
            <person name="Di Gregorio A."/>
            <person name="Gelpke M."/>
            <person name="Goodstein D.M."/>
            <person name="Harafuji N."/>
            <person name="Hastings K.E."/>
            <person name="Ho I."/>
            <person name="Hotta K."/>
            <person name="Huang W."/>
            <person name="Kawashima T."/>
            <person name="Lemaire P."/>
            <person name="Martinez D."/>
            <person name="Meinertzhagen I.A."/>
            <person name="Necula S."/>
            <person name="Nonaka M."/>
            <person name="Putnam N."/>
            <person name="Rash S."/>
            <person name="Saiga H."/>
            <person name="Satake M."/>
            <person name="Terry A."/>
            <person name="Yamada L."/>
            <person name="Wang H.G."/>
            <person name="Awazu S."/>
            <person name="Azumi K."/>
            <person name="Boore J."/>
            <person name="Branno M."/>
            <person name="Chin-Bow S."/>
            <person name="DeSantis R."/>
            <person name="Doyle S."/>
            <person name="Francino P."/>
            <person name="Keys D.N."/>
            <person name="Haga S."/>
            <person name="Hayashi H."/>
            <person name="Hino K."/>
            <person name="Imai K.S."/>
            <person name="Inaba K."/>
            <person name="Kano S."/>
            <person name="Kobayashi K."/>
            <person name="Kobayashi M."/>
            <person name="Lee B.I."/>
            <person name="Makabe K.W."/>
            <person name="Manohar C."/>
            <person name="Matassi G."/>
            <person name="Medina M."/>
            <person name="Mochizuki Y."/>
            <person name="Mount S."/>
            <person name="Morishita T."/>
            <person name="Miura S."/>
            <person name="Nakayama A."/>
            <person name="Nishizaka S."/>
            <person name="Nomoto H."/>
            <person name="Ohta F."/>
            <person name="Oishi K."/>
            <person name="Rigoutsos I."/>
            <person name="Sano M."/>
            <person name="Sasaki A."/>
            <person name="Sasakura Y."/>
            <person name="Shoguchi E."/>
            <person name="Shin-i T."/>
            <person name="Spagnuolo A."/>
            <person name="Stainier D."/>
            <person name="Suzuki M.M."/>
            <person name="Tassy O."/>
            <person name="Takatori N."/>
            <person name="Tokuoka M."/>
            <person name="Yagi K."/>
            <person name="Yoshizaki F."/>
            <person name="Wada S."/>
            <person name="Zhang C."/>
            <person name="Hyatt P.D."/>
            <person name="Larimer F."/>
            <person name="Detter C."/>
            <person name="Doggett N."/>
            <person name="Glavina T."/>
            <person name="Hawkins T."/>
            <person name="Richardson P."/>
            <person name="Lucas S."/>
            <person name="Kohara Y."/>
            <person name="Levine M."/>
            <person name="Satoh N."/>
            <person name="Rokhsar D.S."/>
        </authorList>
    </citation>
    <scope>NUCLEOTIDE SEQUENCE [LARGE SCALE GENOMIC DNA]</scope>
</reference>
<dbReference type="Pfam" id="PF01833">
    <property type="entry name" value="TIG"/>
    <property type="match status" value="1"/>
</dbReference>
<dbReference type="InterPro" id="IPR031148">
    <property type="entry name" value="Plexin"/>
</dbReference>
<evidence type="ECO:0000256" key="1">
    <source>
        <dbReference type="SAM" id="Coils"/>
    </source>
</evidence>
<dbReference type="Pfam" id="PF08337">
    <property type="entry name" value="Plexin_cytopl"/>
    <property type="match status" value="1"/>
</dbReference>
<reference evidence="7" key="2">
    <citation type="journal article" date="2008" name="Genome Biol.">
        <title>Improved genome assembly and evidence-based global gene model set for the chordate Ciona intestinalis: new insight into intron and operon populations.</title>
        <authorList>
            <person name="Satou Y."/>
            <person name="Mineta K."/>
            <person name="Ogasawara M."/>
            <person name="Sasakura Y."/>
            <person name="Shoguchi E."/>
            <person name="Ueno K."/>
            <person name="Yamada L."/>
            <person name="Matsumoto J."/>
            <person name="Wasserscheid J."/>
            <person name="Dewar K."/>
            <person name="Wiley G.B."/>
            <person name="Macmil S.L."/>
            <person name="Roe B.A."/>
            <person name="Zeller R.W."/>
            <person name="Hastings K.E."/>
            <person name="Lemaire P."/>
            <person name="Lindquist E."/>
            <person name="Endo T."/>
            <person name="Hotta K."/>
            <person name="Inaba K."/>
        </authorList>
    </citation>
    <scope>NUCLEOTIDE SEQUENCE [LARGE SCALE GENOMIC DNA]</scope>
    <source>
        <strain evidence="7">wild type</strain>
    </source>
</reference>
<dbReference type="Pfam" id="PF20170">
    <property type="entry name" value="Plexin_RBD"/>
    <property type="match status" value="1"/>
</dbReference>
<accession>F6UDR5</accession>
<evidence type="ECO:0000256" key="3">
    <source>
        <dbReference type="SAM" id="Phobius"/>
    </source>
</evidence>
<evidence type="ECO:0000313" key="8">
    <source>
        <dbReference type="Proteomes" id="UP000008144"/>
    </source>
</evidence>
<organism evidence="7 8">
    <name type="scientific">Ciona intestinalis</name>
    <name type="common">Transparent sea squirt</name>
    <name type="synonym">Ascidia intestinalis</name>
    <dbReference type="NCBI Taxonomy" id="7719"/>
    <lineage>
        <taxon>Eukaryota</taxon>
        <taxon>Metazoa</taxon>
        <taxon>Chordata</taxon>
        <taxon>Tunicata</taxon>
        <taxon>Ascidiacea</taxon>
        <taxon>Phlebobranchia</taxon>
        <taxon>Cionidae</taxon>
        <taxon>Ciona</taxon>
    </lineage>
</organism>
<feature type="domain" description="Plexin cytoplasmic RasGAP" evidence="5">
    <location>
        <begin position="132"/>
        <end position="692"/>
    </location>
</feature>
<dbReference type="AlphaFoldDB" id="F6UDR5"/>
<dbReference type="STRING" id="7719.ENSCINP00000017504"/>
<dbReference type="HOGENOM" id="CLU_004205_3_1_1"/>
<evidence type="ECO:0008006" key="9">
    <source>
        <dbReference type="Google" id="ProtNLM"/>
    </source>
</evidence>
<dbReference type="EMBL" id="EAAA01002555">
    <property type="status" value="NOT_ANNOTATED_CDS"/>
    <property type="molecule type" value="Genomic_DNA"/>
</dbReference>
<dbReference type="Gene3D" id="3.10.20.90">
    <property type="entry name" value="Phosphatidylinositol 3-kinase Catalytic Subunit, Chain A, domain 1"/>
    <property type="match status" value="1"/>
</dbReference>
<dbReference type="InParanoid" id="F6UDR5"/>
<dbReference type="SUPFAM" id="SSF48350">
    <property type="entry name" value="GTPase activation domain, GAP"/>
    <property type="match status" value="1"/>
</dbReference>
<keyword evidence="3" id="KW-0812">Transmembrane</keyword>